<sequence>ADPSLLNQQQKKKRAHIEFGPTAQFVRNVGIVIECCECNKWRVLYSKSKLSPFEVSILERYLDTIQYTCGDSFEALVENVEQNESNINGDENSEHDYVGEIFKKVKVDDGLICNNPTEISYYSSGLFEEICFQCGKVPEDECDESDRPNLNEGFYYYCDECHTTVSSKKKRGKNTKFQVSKRSRK</sequence>
<feature type="non-terminal residue" evidence="1">
    <location>
        <position position="1"/>
    </location>
</feature>
<organism evidence="1 2">
    <name type="scientific">Rhizophagus irregularis</name>
    <dbReference type="NCBI Taxonomy" id="588596"/>
    <lineage>
        <taxon>Eukaryota</taxon>
        <taxon>Fungi</taxon>
        <taxon>Fungi incertae sedis</taxon>
        <taxon>Mucoromycota</taxon>
        <taxon>Glomeromycotina</taxon>
        <taxon>Glomeromycetes</taxon>
        <taxon>Glomerales</taxon>
        <taxon>Glomeraceae</taxon>
        <taxon>Rhizophagus</taxon>
    </lineage>
</organism>
<dbReference type="AlphaFoldDB" id="A0A2N0ND17"/>
<name>A0A2N0ND17_9GLOM</name>
<gene>
    <name evidence="1" type="ORF">RhiirA5_444788</name>
</gene>
<evidence type="ECO:0000313" key="2">
    <source>
        <dbReference type="Proteomes" id="UP000232722"/>
    </source>
</evidence>
<evidence type="ECO:0000313" key="1">
    <source>
        <dbReference type="EMBL" id="PKB92409.1"/>
    </source>
</evidence>
<dbReference type="VEuPathDB" id="FungiDB:FUN_003455"/>
<reference evidence="1 2" key="2">
    <citation type="submission" date="2017-09" db="EMBL/GenBank/DDBJ databases">
        <title>Extensive intraspecific genome diversity in a model arbuscular mycorrhizal fungus.</title>
        <authorList>
            <person name="Chen E.C."/>
            <person name="Morin E."/>
            <person name="Beaudet D."/>
            <person name="Noel J."/>
            <person name="Ndikumana S."/>
            <person name="Charron P."/>
            <person name="St-Onge C."/>
            <person name="Giorgi J."/>
            <person name="Grigoriev I.V."/>
            <person name="Roux C."/>
            <person name="Martin F.M."/>
            <person name="Corradi N."/>
        </authorList>
    </citation>
    <scope>NUCLEOTIDE SEQUENCE [LARGE SCALE GENOMIC DNA]</scope>
    <source>
        <strain evidence="1 2">A5</strain>
    </source>
</reference>
<reference evidence="1 2" key="1">
    <citation type="submission" date="2016-04" db="EMBL/GenBank/DDBJ databases">
        <title>Genome analyses suggest a sexual origin of heterokaryosis in a supposedly ancient asexual fungus.</title>
        <authorList>
            <person name="Ropars J."/>
            <person name="Sedzielewska K."/>
            <person name="Noel J."/>
            <person name="Charron P."/>
            <person name="Farinelli L."/>
            <person name="Marton T."/>
            <person name="Kruger M."/>
            <person name="Pelin A."/>
            <person name="Brachmann A."/>
            <person name="Corradi N."/>
        </authorList>
    </citation>
    <scope>NUCLEOTIDE SEQUENCE [LARGE SCALE GENOMIC DNA]</scope>
    <source>
        <strain evidence="1 2">A5</strain>
    </source>
</reference>
<accession>A0A2N0ND17</accession>
<dbReference type="Proteomes" id="UP000232722">
    <property type="component" value="Unassembled WGS sequence"/>
</dbReference>
<dbReference type="VEuPathDB" id="FungiDB:RhiirA1_482236"/>
<proteinExistence type="predicted"/>
<comment type="caution">
    <text evidence="1">The sequence shown here is derived from an EMBL/GenBank/DDBJ whole genome shotgun (WGS) entry which is preliminary data.</text>
</comment>
<dbReference type="EMBL" id="LLXJ01011162">
    <property type="protein sequence ID" value="PKB92409.1"/>
    <property type="molecule type" value="Genomic_DNA"/>
</dbReference>
<protein>
    <submittedName>
        <fullName evidence="1">Uncharacterized protein</fullName>
    </submittedName>
</protein>